<reference evidence="3" key="1">
    <citation type="submission" date="2016-06" db="UniProtKB">
        <authorList>
            <consortium name="WormBaseParasite"/>
        </authorList>
    </citation>
    <scope>IDENTIFICATION</scope>
</reference>
<organism evidence="3">
    <name type="scientific">Gongylonema pulchrum</name>
    <dbReference type="NCBI Taxonomy" id="637853"/>
    <lineage>
        <taxon>Eukaryota</taxon>
        <taxon>Metazoa</taxon>
        <taxon>Ecdysozoa</taxon>
        <taxon>Nematoda</taxon>
        <taxon>Chromadorea</taxon>
        <taxon>Rhabditida</taxon>
        <taxon>Spirurina</taxon>
        <taxon>Spiruromorpha</taxon>
        <taxon>Spiruroidea</taxon>
        <taxon>Gongylonematidae</taxon>
        <taxon>Gongylonema</taxon>
    </lineage>
</organism>
<sequence>MKKFVSALKEFEEAAEDFMGEVEFFAVVNSYVGF</sequence>
<dbReference type="Proteomes" id="UP000271098">
    <property type="component" value="Unassembled WGS sequence"/>
</dbReference>
<dbReference type="AlphaFoldDB" id="A0A183EUE1"/>
<evidence type="ECO:0000313" key="1">
    <source>
        <dbReference type="EMBL" id="VDN43031.1"/>
    </source>
</evidence>
<dbReference type="EMBL" id="UYRT01101653">
    <property type="protein sequence ID" value="VDN43031.1"/>
    <property type="molecule type" value="Genomic_DNA"/>
</dbReference>
<dbReference type="WBParaSite" id="GPUH_0002461201-mRNA-1">
    <property type="protein sequence ID" value="GPUH_0002461201-mRNA-1"/>
    <property type="gene ID" value="GPUH_0002461201"/>
</dbReference>
<proteinExistence type="predicted"/>
<evidence type="ECO:0000313" key="2">
    <source>
        <dbReference type="Proteomes" id="UP000271098"/>
    </source>
</evidence>
<protein>
    <submittedName>
        <fullName evidence="3">FH2 domain-containing protein</fullName>
    </submittedName>
</protein>
<gene>
    <name evidence="1" type="ORF">GPUH_LOCUS24581</name>
</gene>
<evidence type="ECO:0000313" key="3">
    <source>
        <dbReference type="WBParaSite" id="GPUH_0002461201-mRNA-1"/>
    </source>
</evidence>
<name>A0A183EUE1_9BILA</name>
<accession>A0A183EUE1</accession>
<reference evidence="1 2" key="2">
    <citation type="submission" date="2018-11" db="EMBL/GenBank/DDBJ databases">
        <authorList>
            <consortium name="Pathogen Informatics"/>
        </authorList>
    </citation>
    <scope>NUCLEOTIDE SEQUENCE [LARGE SCALE GENOMIC DNA]</scope>
</reference>
<keyword evidence="2" id="KW-1185">Reference proteome</keyword>